<dbReference type="Gene3D" id="1.25.40.10">
    <property type="entry name" value="Tetratricopeptide repeat domain"/>
    <property type="match status" value="1"/>
</dbReference>
<dbReference type="InterPro" id="IPR011990">
    <property type="entry name" value="TPR-like_helical_dom_sf"/>
</dbReference>
<dbReference type="EMBL" id="JAKLTR010000025">
    <property type="protein sequence ID" value="MCG2617772.1"/>
    <property type="molecule type" value="Genomic_DNA"/>
</dbReference>
<sequence length="467" mass="52360">MNRYLSSSLVLLSIFLCVNAGAQNKKARIDSLLKHSAHLGILNGNVLIVEQGKTLYQGSFGFADAARKVRLTPQHRFHIGSIAKEFNAVAIMMLEEQGRLSLDDKLSVFISGLPRWADSIEVINLLQYTSGLPDLKWNTVTSDGQAMEMFRQIAKLDFVPGSQYAYNNSNTYFQRRIIEKLTKTSFNNYVKNALLKPTGMYSSVIDPLETEPLMAKSFSREGVQDPLTYPQSGWTAVTLDDFYKWSQAINSFRLLTPASTQVLLIPFAPNKQTGLGGGAMKDRKIQTHVHDGSARNYQALLDVDATKGRTIIWMTNSRNAQMFAVTEAIKQILNGEPYKLPKKSVFELMQKKADSLSGAALIKYYNDLKSTLAADYTFDSEAELNMLGYQLMNKGRLDDAIAVFTYNTKLFPSSGNVFDSAGEAFYNKGDWKQSFNYYTRSVILDSTNQGAREKVIELRKKINANVH</sequence>
<evidence type="ECO:0000313" key="4">
    <source>
        <dbReference type="Proteomes" id="UP001165367"/>
    </source>
</evidence>
<accession>A0ABS9KZK0</accession>
<dbReference type="InterPro" id="IPR050491">
    <property type="entry name" value="AmpC-like"/>
</dbReference>
<dbReference type="SUPFAM" id="SSF56601">
    <property type="entry name" value="beta-lactamase/transpeptidase-like"/>
    <property type="match status" value="1"/>
</dbReference>
<keyword evidence="4" id="KW-1185">Reference proteome</keyword>
<dbReference type="Pfam" id="PF00144">
    <property type="entry name" value="Beta-lactamase"/>
    <property type="match status" value="1"/>
</dbReference>
<dbReference type="PANTHER" id="PTHR46825">
    <property type="entry name" value="D-ALANYL-D-ALANINE-CARBOXYPEPTIDASE/ENDOPEPTIDASE AMPH"/>
    <property type="match status" value="1"/>
</dbReference>
<dbReference type="InterPro" id="IPR012338">
    <property type="entry name" value="Beta-lactam/transpept-like"/>
</dbReference>
<name>A0ABS9KZK0_9BACT</name>
<dbReference type="RefSeq" id="WP_237876597.1">
    <property type="nucleotide sequence ID" value="NZ_JAKLTR010000025.1"/>
</dbReference>
<comment type="caution">
    <text evidence="3">The sequence shown here is derived from an EMBL/GenBank/DDBJ whole genome shotgun (WGS) entry which is preliminary data.</text>
</comment>
<evidence type="ECO:0000313" key="3">
    <source>
        <dbReference type="EMBL" id="MCG2617772.1"/>
    </source>
</evidence>
<dbReference type="PANTHER" id="PTHR46825:SF9">
    <property type="entry name" value="BETA-LACTAMASE-RELATED DOMAIN-CONTAINING PROTEIN"/>
    <property type="match status" value="1"/>
</dbReference>
<gene>
    <name evidence="3" type="ORF">LZZ85_25955</name>
</gene>
<dbReference type="Proteomes" id="UP001165367">
    <property type="component" value="Unassembled WGS sequence"/>
</dbReference>
<dbReference type="SUPFAM" id="SSF48452">
    <property type="entry name" value="TPR-like"/>
    <property type="match status" value="1"/>
</dbReference>
<reference evidence="3" key="1">
    <citation type="submission" date="2022-01" db="EMBL/GenBank/DDBJ databases">
        <authorList>
            <person name="Jo J.-H."/>
            <person name="Im W.-T."/>
        </authorList>
    </citation>
    <scope>NUCLEOTIDE SEQUENCE</scope>
    <source>
        <strain evidence="3">NA20</strain>
    </source>
</reference>
<dbReference type="Gene3D" id="3.40.710.10">
    <property type="entry name" value="DD-peptidase/beta-lactamase superfamily"/>
    <property type="match status" value="1"/>
</dbReference>
<dbReference type="InterPro" id="IPR001466">
    <property type="entry name" value="Beta-lactam-related"/>
</dbReference>
<organism evidence="3 4">
    <name type="scientific">Terrimonas ginsenosidimutans</name>
    <dbReference type="NCBI Taxonomy" id="2908004"/>
    <lineage>
        <taxon>Bacteria</taxon>
        <taxon>Pseudomonadati</taxon>
        <taxon>Bacteroidota</taxon>
        <taxon>Chitinophagia</taxon>
        <taxon>Chitinophagales</taxon>
        <taxon>Chitinophagaceae</taxon>
        <taxon>Terrimonas</taxon>
    </lineage>
</organism>
<feature type="chain" id="PRO_5045799633" evidence="1">
    <location>
        <begin position="23"/>
        <end position="467"/>
    </location>
</feature>
<feature type="domain" description="Beta-lactamase-related" evidence="2">
    <location>
        <begin position="39"/>
        <end position="321"/>
    </location>
</feature>
<evidence type="ECO:0000256" key="1">
    <source>
        <dbReference type="SAM" id="SignalP"/>
    </source>
</evidence>
<protein>
    <submittedName>
        <fullName evidence="3">Beta-lactamase family protein</fullName>
    </submittedName>
</protein>
<feature type="signal peptide" evidence="1">
    <location>
        <begin position="1"/>
        <end position="22"/>
    </location>
</feature>
<proteinExistence type="predicted"/>
<evidence type="ECO:0000259" key="2">
    <source>
        <dbReference type="Pfam" id="PF00144"/>
    </source>
</evidence>
<keyword evidence="1" id="KW-0732">Signal</keyword>